<gene>
    <name evidence="1" type="ORF">DWB68_10505</name>
</gene>
<reference evidence="1 2" key="1">
    <citation type="submission" date="2018-07" db="EMBL/GenBank/DDBJ databases">
        <title>Arthrobacter sp. nov., isolated from raw cow's milk with high bacterial count.</title>
        <authorList>
            <person name="Hahne J."/>
            <person name="Isele D."/>
            <person name="Lipski A."/>
        </authorList>
    </citation>
    <scope>NUCLEOTIDE SEQUENCE [LARGE SCALE GENOMIC DNA]</scope>
    <source>
        <strain evidence="1 2">JZ R-35</strain>
    </source>
</reference>
<comment type="caution">
    <text evidence="1">The sequence shown here is derived from an EMBL/GenBank/DDBJ whole genome shotgun (WGS) entry which is preliminary data.</text>
</comment>
<dbReference type="Proteomes" id="UP000265419">
    <property type="component" value="Unassembled WGS sequence"/>
</dbReference>
<name>A0A399J9D0_9MICC</name>
<accession>A0A399J9D0</accession>
<protein>
    <recommendedName>
        <fullName evidence="3">Roadblock/LC7 domain-containing protein</fullName>
    </recommendedName>
</protein>
<organism evidence="1 2">
    <name type="scientific">Galactobacter valiniphilus</name>
    <dbReference type="NCBI Taxonomy" id="2676122"/>
    <lineage>
        <taxon>Bacteria</taxon>
        <taxon>Bacillati</taxon>
        <taxon>Actinomycetota</taxon>
        <taxon>Actinomycetes</taxon>
        <taxon>Micrococcales</taxon>
        <taxon>Micrococcaceae</taxon>
        <taxon>Galactobacter</taxon>
    </lineage>
</organism>
<evidence type="ECO:0000313" key="1">
    <source>
        <dbReference type="EMBL" id="RII41844.1"/>
    </source>
</evidence>
<sequence length="122" mass="12845">MSNLDEAIKSLLSIEGATGAAIVDVSSGMALAQGGNPGFDLGVAAAGNSNVVSAKLRTMRDLGIKDEIEDILITLSSQYHLINILNTKETSGLFIYLVLDRNYANLALARHKLKGVSAEVSI</sequence>
<dbReference type="SUPFAM" id="SSF103196">
    <property type="entry name" value="Roadblock/LC7 domain"/>
    <property type="match status" value="1"/>
</dbReference>
<proteinExistence type="predicted"/>
<evidence type="ECO:0008006" key="3">
    <source>
        <dbReference type="Google" id="ProtNLM"/>
    </source>
</evidence>
<keyword evidence="2" id="KW-1185">Reference proteome</keyword>
<dbReference type="EMBL" id="QQXK01000020">
    <property type="protein sequence ID" value="RII41844.1"/>
    <property type="molecule type" value="Genomic_DNA"/>
</dbReference>
<dbReference type="AlphaFoldDB" id="A0A399J9D0"/>
<evidence type="ECO:0000313" key="2">
    <source>
        <dbReference type="Proteomes" id="UP000265419"/>
    </source>
</evidence>